<feature type="domain" description="Bacteriophage T5 Orf172 DNA-binding" evidence="2">
    <location>
        <begin position="363"/>
        <end position="446"/>
    </location>
</feature>
<dbReference type="Pfam" id="PF13455">
    <property type="entry name" value="MUG113"/>
    <property type="match status" value="1"/>
</dbReference>
<dbReference type="RefSeq" id="WP_345090980.1">
    <property type="nucleotide sequence ID" value="NZ_BAABCS010000006.1"/>
</dbReference>
<accession>A0ABP7UKE9</accession>
<keyword evidence="4" id="KW-1185">Reference proteome</keyword>
<sequence length="493" mass="58196">MGLFDFLKKKEFEEIRTLKEKLEKFKSITNVQDEVDNKKKELELLILQKESELGLLIKNKTREISEKEEELNKIISEKEVELNSTIENKKQSINYIQKDFDELNLNYQTALETYTRLRKDVSLYESKLDLIEFGIYEPVYDFEKSEDYRTEQNRIIEEQKLMIQSETAATCRTEWTIDGSVTKGRATTKKYIKLVLRAFNGECNSQIAKVKWNNVNQMKERIRKSYETLNKLGDGYSVSISYEFLELKLKEITLEYEFQAKRQEEKEEMRAIQEELREEEKARREFEQAQKQAEKEEETYQRALLKARQEVEKATGELQEELNSKILILEQELLIAQEKKERALSMAQQTKRGHVYIISNIGSFGDNVYKIGMTRRLEPLDRVKELGDASVPFQFDVHAMIYSDEARTLESELHKAFSNKKVNMLNYRKEFFNVSLEEIEQKIDELGFEAEFTILPEAMQYRETLALLEKMNSKAETKTIEDIIAEEYPNSLN</sequence>
<evidence type="ECO:0000259" key="2">
    <source>
        <dbReference type="SMART" id="SM00974"/>
    </source>
</evidence>
<keyword evidence="1" id="KW-0175">Coiled coil</keyword>
<dbReference type="Proteomes" id="UP001500426">
    <property type="component" value="Unassembled WGS sequence"/>
</dbReference>
<reference evidence="4" key="1">
    <citation type="journal article" date="2019" name="Int. J. Syst. Evol. Microbiol.">
        <title>The Global Catalogue of Microorganisms (GCM) 10K type strain sequencing project: providing services to taxonomists for standard genome sequencing and annotation.</title>
        <authorList>
            <consortium name="The Broad Institute Genomics Platform"/>
            <consortium name="The Broad Institute Genome Sequencing Center for Infectious Disease"/>
            <person name="Wu L."/>
            <person name="Ma J."/>
        </authorList>
    </citation>
    <scope>NUCLEOTIDE SEQUENCE [LARGE SCALE GENOMIC DNA]</scope>
    <source>
        <strain evidence="4">JCM 17068</strain>
    </source>
</reference>
<proteinExistence type="predicted"/>
<organism evidence="3 4">
    <name type="scientific">Flavobacterium chungnamense</name>
    <dbReference type="NCBI Taxonomy" id="706182"/>
    <lineage>
        <taxon>Bacteria</taxon>
        <taxon>Pseudomonadati</taxon>
        <taxon>Bacteroidota</taxon>
        <taxon>Flavobacteriia</taxon>
        <taxon>Flavobacteriales</taxon>
        <taxon>Flavobacteriaceae</taxon>
        <taxon>Flavobacterium</taxon>
    </lineage>
</organism>
<dbReference type="InterPro" id="IPR025280">
    <property type="entry name" value="SNIPE"/>
</dbReference>
<evidence type="ECO:0000313" key="3">
    <source>
        <dbReference type="EMBL" id="GAA4045104.1"/>
    </source>
</evidence>
<dbReference type="SMART" id="SM00974">
    <property type="entry name" value="T5orf172"/>
    <property type="match status" value="1"/>
</dbReference>
<evidence type="ECO:0000256" key="1">
    <source>
        <dbReference type="SAM" id="Coils"/>
    </source>
</evidence>
<name>A0ABP7UKE9_9FLAO</name>
<comment type="caution">
    <text evidence="3">The sequence shown here is derived from an EMBL/GenBank/DDBJ whole genome shotgun (WGS) entry which is preliminary data.</text>
</comment>
<dbReference type="InterPro" id="IPR018306">
    <property type="entry name" value="Phage_T5_Orf172_DNA-bd"/>
</dbReference>
<protein>
    <submittedName>
        <fullName evidence="3">DUF4041 domain-containing protein</fullName>
    </submittedName>
</protein>
<feature type="coiled-coil region" evidence="1">
    <location>
        <begin position="259"/>
        <end position="339"/>
    </location>
</feature>
<feature type="coiled-coil region" evidence="1">
    <location>
        <begin position="8"/>
        <end position="77"/>
    </location>
</feature>
<dbReference type="EMBL" id="BAABCS010000006">
    <property type="protein sequence ID" value="GAA4045104.1"/>
    <property type="molecule type" value="Genomic_DNA"/>
</dbReference>
<evidence type="ECO:0000313" key="4">
    <source>
        <dbReference type="Proteomes" id="UP001500426"/>
    </source>
</evidence>
<dbReference type="Pfam" id="PF13250">
    <property type="entry name" value="SNIPE"/>
    <property type="match status" value="1"/>
</dbReference>
<gene>
    <name evidence="3" type="ORF">GCM10022388_08060</name>
</gene>